<comment type="caution">
    <text evidence="2">The sequence shown here is derived from an EMBL/GenBank/DDBJ whole genome shotgun (WGS) entry which is preliminary data.</text>
</comment>
<dbReference type="EMBL" id="JAAABI010000005">
    <property type="protein sequence ID" value="NAY92962.1"/>
    <property type="molecule type" value="Genomic_DNA"/>
</dbReference>
<accession>A0A964WYJ2</accession>
<protein>
    <submittedName>
        <fullName evidence="2">Uncharacterized protein</fullName>
    </submittedName>
</protein>
<sequence length="50" mass="5181">MAEENDSSSSGNSNGSNNSGNRGRQIPQTDPSQRSTIEKGGDQGGDSLKK</sequence>
<feature type="compositionally biased region" description="Polar residues" evidence="1">
    <location>
        <begin position="26"/>
        <end position="35"/>
    </location>
</feature>
<keyword evidence="3" id="KW-1185">Reference proteome</keyword>
<feature type="compositionally biased region" description="Basic and acidic residues" evidence="1">
    <location>
        <begin position="36"/>
        <end position="50"/>
    </location>
</feature>
<gene>
    <name evidence="2" type="ORF">GTQ34_13645</name>
</gene>
<proteinExistence type="predicted"/>
<dbReference type="Proteomes" id="UP000667650">
    <property type="component" value="Unassembled WGS sequence"/>
</dbReference>
<evidence type="ECO:0000313" key="2">
    <source>
        <dbReference type="EMBL" id="NAY92962.1"/>
    </source>
</evidence>
<feature type="region of interest" description="Disordered" evidence="1">
    <location>
        <begin position="1"/>
        <end position="50"/>
    </location>
</feature>
<reference evidence="2" key="1">
    <citation type="submission" date="2020-01" db="EMBL/GenBank/DDBJ databases">
        <title>Muricauda ochracea sp. nov., isolated from a tidal flat of Garorim bay in Korea.</title>
        <authorList>
            <person name="Kim D."/>
            <person name="Yoo Y."/>
            <person name="Kim J.-J."/>
        </authorList>
    </citation>
    <scope>NUCLEOTIDE SEQUENCE</scope>
    <source>
        <strain evidence="2">JGD-17</strain>
    </source>
</reference>
<feature type="compositionally biased region" description="Low complexity" evidence="1">
    <location>
        <begin position="7"/>
        <end position="21"/>
    </location>
</feature>
<organism evidence="2 3">
    <name type="scientific">Flagellimonas ochracea</name>
    <dbReference type="NCBI Taxonomy" id="2696472"/>
    <lineage>
        <taxon>Bacteria</taxon>
        <taxon>Pseudomonadati</taxon>
        <taxon>Bacteroidota</taxon>
        <taxon>Flavobacteriia</taxon>
        <taxon>Flavobacteriales</taxon>
        <taxon>Flavobacteriaceae</taxon>
        <taxon>Flagellimonas</taxon>
    </lineage>
</organism>
<evidence type="ECO:0000256" key="1">
    <source>
        <dbReference type="SAM" id="MobiDB-lite"/>
    </source>
</evidence>
<evidence type="ECO:0000313" key="3">
    <source>
        <dbReference type="Proteomes" id="UP000667650"/>
    </source>
</evidence>
<name>A0A964WYJ2_9FLAO</name>
<dbReference type="RefSeq" id="WP_166524372.1">
    <property type="nucleotide sequence ID" value="NZ_JAAABI010000005.1"/>
</dbReference>
<dbReference type="AlphaFoldDB" id="A0A964WYJ2"/>